<feature type="domain" description="Histidine kinase" evidence="7">
    <location>
        <begin position="473"/>
        <end position="682"/>
    </location>
</feature>
<proteinExistence type="predicted"/>
<evidence type="ECO:0000256" key="3">
    <source>
        <dbReference type="ARBA" id="ARBA00022553"/>
    </source>
</evidence>
<dbReference type="Pfam" id="PF02518">
    <property type="entry name" value="HATPase_c"/>
    <property type="match status" value="1"/>
</dbReference>
<dbReference type="InterPro" id="IPR005467">
    <property type="entry name" value="His_kinase_dom"/>
</dbReference>
<dbReference type="CDD" id="cd00130">
    <property type="entry name" value="PAS"/>
    <property type="match status" value="2"/>
</dbReference>
<dbReference type="InterPro" id="IPR000700">
    <property type="entry name" value="PAS-assoc_C"/>
</dbReference>
<dbReference type="PROSITE" id="PS50113">
    <property type="entry name" value="PAC"/>
    <property type="match status" value="1"/>
</dbReference>
<feature type="transmembrane region" description="Helical" evidence="6">
    <location>
        <begin position="150"/>
        <end position="171"/>
    </location>
</feature>
<gene>
    <name evidence="10" type="ORF">GJR99_03155</name>
</gene>
<dbReference type="PANTHER" id="PTHR43304">
    <property type="entry name" value="PHYTOCHROME-LIKE PROTEIN CPH1"/>
    <property type="match status" value="1"/>
</dbReference>
<dbReference type="Pfam" id="PF00512">
    <property type="entry name" value="HisKA"/>
    <property type="match status" value="1"/>
</dbReference>
<dbReference type="GO" id="GO:0000155">
    <property type="term" value="F:phosphorelay sensor kinase activity"/>
    <property type="evidence" value="ECO:0007669"/>
    <property type="project" value="InterPro"/>
</dbReference>
<keyword evidence="6" id="KW-0472">Membrane</keyword>
<dbReference type="SMART" id="SM00387">
    <property type="entry name" value="HATPase_c"/>
    <property type="match status" value="1"/>
</dbReference>
<feature type="domain" description="PAS" evidence="8">
    <location>
        <begin position="345"/>
        <end position="415"/>
    </location>
</feature>
<dbReference type="PROSITE" id="PS50109">
    <property type="entry name" value="HIS_KIN"/>
    <property type="match status" value="1"/>
</dbReference>
<dbReference type="InterPro" id="IPR036890">
    <property type="entry name" value="HATPase_C_sf"/>
</dbReference>
<evidence type="ECO:0000259" key="8">
    <source>
        <dbReference type="PROSITE" id="PS50112"/>
    </source>
</evidence>
<evidence type="ECO:0000256" key="6">
    <source>
        <dbReference type="SAM" id="Phobius"/>
    </source>
</evidence>
<dbReference type="PANTHER" id="PTHR43304:SF1">
    <property type="entry name" value="PAC DOMAIN-CONTAINING PROTEIN"/>
    <property type="match status" value="1"/>
</dbReference>
<feature type="transmembrane region" description="Helical" evidence="6">
    <location>
        <begin position="105"/>
        <end position="124"/>
    </location>
</feature>
<dbReference type="InterPro" id="IPR003661">
    <property type="entry name" value="HisK_dim/P_dom"/>
</dbReference>
<dbReference type="Pfam" id="PF08448">
    <property type="entry name" value="PAS_4"/>
    <property type="match status" value="1"/>
</dbReference>
<dbReference type="SUPFAM" id="SSF47384">
    <property type="entry name" value="Homodimeric domain of signal transducing histidine kinase"/>
    <property type="match status" value="1"/>
</dbReference>
<feature type="transmembrane region" description="Helical" evidence="6">
    <location>
        <begin position="183"/>
        <end position="207"/>
    </location>
</feature>
<dbReference type="Pfam" id="PF16927">
    <property type="entry name" value="HisKA_7TM"/>
    <property type="match status" value="1"/>
</dbReference>
<evidence type="ECO:0000313" key="10">
    <source>
        <dbReference type="EMBL" id="MRW95573.1"/>
    </source>
</evidence>
<dbReference type="InterPro" id="IPR001610">
    <property type="entry name" value="PAC"/>
</dbReference>
<dbReference type="InterPro" id="IPR013656">
    <property type="entry name" value="PAS_4"/>
</dbReference>
<dbReference type="Pfam" id="PF08447">
    <property type="entry name" value="PAS_3"/>
    <property type="match status" value="1"/>
</dbReference>
<evidence type="ECO:0000256" key="4">
    <source>
        <dbReference type="ARBA" id="ARBA00022679"/>
    </source>
</evidence>
<keyword evidence="4" id="KW-0808">Transferase</keyword>
<feature type="transmembrane region" description="Helical" evidence="6">
    <location>
        <begin position="6"/>
        <end position="28"/>
    </location>
</feature>
<dbReference type="EMBL" id="WKJQ01000001">
    <property type="protein sequence ID" value="MRW95573.1"/>
    <property type="molecule type" value="Genomic_DNA"/>
</dbReference>
<dbReference type="EC" id="2.7.13.3" evidence="2"/>
<dbReference type="InterPro" id="IPR000014">
    <property type="entry name" value="PAS"/>
</dbReference>
<comment type="catalytic activity">
    <reaction evidence="1">
        <text>ATP + protein L-histidine = ADP + protein N-phospho-L-histidine.</text>
        <dbReference type="EC" id="2.7.13.3"/>
    </reaction>
</comment>
<keyword evidence="6" id="KW-0812">Transmembrane</keyword>
<dbReference type="PROSITE" id="PS50112">
    <property type="entry name" value="PAS"/>
    <property type="match status" value="2"/>
</dbReference>
<evidence type="ECO:0000256" key="2">
    <source>
        <dbReference type="ARBA" id="ARBA00012438"/>
    </source>
</evidence>
<dbReference type="SUPFAM" id="SSF55874">
    <property type="entry name" value="ATPase domain of HSP90 chaperone/DNA topoisomerase II/histidine kinase"/>
    <property type="match status" value="1"/>
</dbReference>
<evidence type="ECO:0000256" key="5">
    <source>
        <dbReference type="ARBA" id="ARBA00022777"/>
    </source>
</evidence>
<protein>
    <recommendedName>
        <fullName evidence="2">histidine kinase</fullName>
        <ecNumber evidence="2">2.7.13.3</ecNumber>
    </recommendedName>
</protein>
<sequence length="698" mass="77774">MTAPDQLPYVYALFTAGILSGIVAIVVLGRFRLYSRRVRLPFALLSLSAAIWATAYGFSLLATTASTELFYSRLAWVGAVSLPSIWLVFSLVYAGEDQHVTRQALSLLTVEPAVAIALGLTNQYHGLFVPATVLQTGISESLAAGGTPLFSLHIVYTGGISIAGLSVLAKATLNSSGVHRQQAALLTIMGGIPSVSFAMTVFFQPVIPVDPTPVSFALSSTVVLWALVRYRLFDITPVARDAILSEMRDAVVVLDSYDRVVETNEAAADLLEYPPGECIGQPVLDVVRQTASVRTVLEERDRIETILEDGDSRRYFEIRCSPIAEQTKNRAKLLVFHDVTERRQTEEEFRALIENSRDIITVLDEAGVRKYTSPSMEDVLGFTQEELVEQPALDLVHPDDRERVQRRLSEVVDGDDPVRTECRVRHTNGSWRWFETVGVNLLDDPAIEGLVLNSRDVTNRYRYEQRLRVLNRVLRHDLRNDMNVILGHADLLLDERIPAEAKDHATTIKRKAHSLVELGEQTRQIDTTLDRQSSDLSPVELVERIDAQLDDIESNYPRAIISRDLPDEQWVYADDLVESALKNLLENALEHNDRILPEVCVTIDETPVSTDFVEVRISDNGPGIPDAELAVLESGTETPLQHISGLGLWLVHWIIDRSNGRLHFTENEPRGTTATVRLKEYEQSLSSGRQAPAETQTD</sequence>
<comment type="caution">
    <text evidence="10">The sequence shown here is derived from an EMBL/GenBank/DDBJ whole genome shotgun (WGS) entry which is preliminary data.</text>
</comment>
<keyword evidence="11" id="KW-1185">Reference proteome</keyword>
<evidence type="ECO:0000259" key="9">
    <source>
        <dbReference type="PROSITE" id="PS50113"/>
    </source>
</evidence>
<dbReference type="InterPro" id="IPR003594">
    <property type="entry name" value="HATPase_dom"/>
</dbReference>
<dbReference type="InterPro" id="IPR031621">
    <property type="entry name" value="HisKA_7TM"/>
</dbReference>
<dbReference type="Proteomes" id="UP000443423">
    <property type="component" value="Unassembled WGS sequence"/>
</dbReference>
<feature type="transmembrane region" description="Helical" evidence="6">
    <location>
        <begin position="40"/>
        <end position="62"/>
    </location>
</feature>
<keyword evidence="3" id="KW-0597">Phosphoprotein</keyword>
<dbReference type="SMART" id="SM00091">
    <property type="entry name" value="PAS"/>
    <property type="match status" value="2"/>
</dbReference>
<dbReference type="SMART" id="SM00086">
    <property type="entry name" value="PAC"/>
    <property type="match status" value="2"/>
</dbReference>
<reference evidence="10 11" key="1">
    <citation type="submission" date="2019-11" db="EMBL/GenBank/DDBJ databases">
        <title>Whole genome sequence of Haloferax sp. MBLA0078.</title>
        <authorList>
            <person name="Seo M.-J."/>
            <person name="Cho E.-S."/>
        </authorList>
    </citation>
    <scope>NUCLEOTIDE SEQUENCE [LARGE SCALE GENOMIC DNA]</scope>
    <source>
        <strain evidence="10 11">MBLA0078</strain>
    </source>
</reference>
<dbReference type="OrthoDB" id="237703at2157"/>
<dbReference type="AlphaFoldDB" id="A0A6A8G5M9"/>
<evidence type="ECO:0000259" key="7">
    <source>
        <dbReference type="PROSITE" id="PS50109"/>
    </source>
</evidence>
<keyword evidence="5" id="KW-0418">Kinase</keyword>
<accession>A0A6A8G5M9</accession>
<dbReference type="Gene3D" id="1.10.287.130">
    <property type="match status" value="1"/>
</dbReference>
<feature type="domain" description="PAS" evidence="8">
    <location>
        <begin position="243"/>
        <end position="310"/>
    </location>
</feature>
<organism evidence="10 11">
    <name type="scientific">Haloferax marinum</name>
    <dbReference type="NCBI Taxonomy" id="2666143"/>
    <lineage>
        <taxon>Archaea</taxon>
        <taxon>Methanobacteriati</taxon>
        <taxon>Methanobacteriota</taxon>
        <taxon>Stenosarchaea group</taxon>
        <taxon>Halobacteria</taxon>
        <taxon>Halobacteriales</taxon>
        <taxon>Haloferacaceae</taxon>
        <taxon>Haloferax</taxon>
    </lineage>
</organism>
<dbReference type="CDD" id="cd00082">
    <property type="entry name" value="HisKA"/>
    <property type="match status" value="1"/>
</dbReference>
<dbReference type="Gene3D" id="3.30.565.10">
    <property type="entry name" value="Histidine kinase-like ATPase, C-terminal domain"/>
    <property type="match status" value="1"/>
</dbReference>
<evidence type="ECO:0000313" key="11">
    <source>
        <dbReference type="Proteomes" id="UP000443423"/>
    </source>
</evidence>
<name>A0A6A8G5M9_9EURY</name>
<evidence type="ECO:0000256" key="1">
    <source>
        <dbReference type="ARBA" id="ARBA00000085"/>
    </source>
</evidence>
<dbReference type="Gene3D" id="3.30.450.20">
    <property type="entry name" value="PAS domain"/>
    <property type="match status" value="2"/>
</dbReference>
<feature type="transmembrane region" description="Helical" evidence="6">
    <location>
        <begin position="74"/>
        <end position="93"/>
    </location>
</feature>
<dbReference type="InterPro" id="IPR013655">
    <property type="entry name" value="PAS_fold_3"/>
</dbReference>
<dbReference type="InterPro" id="IPR052162">
    <property type="entry name" value="Sensor_kinase/Photoreceptor"/>
</dbReference>
<dbReference type="InterPro" id="IPR035965">
    <property type="entry name" value="PAS-like_dom_sf"/>
</dbReference>
<dbReference type="RefSeq" id="WP_151109222.1">
    <property type="nucleotide sequence ID" value="NZ_WKJQ01000001.1"/>
</dbReference>
<keyword evidence="6" id="KW-1133">Transmembrane helix</keyword>
<dbReference type="CDD" id="cd00075">
    <property type="entry name" value="HATPase"/>
    <property type="match status" value="1"/>
</dbReference>
<feature type="domain" description="PAC" evidence="9">
    <location>
        <begin position="418"/>
        <end position="469"/>
    </location>
</feature>
<dbReference type="SUPFAM" id="SSF55785">
    <property type="entry name" value="PYP-like sensor domain (PAS domain)"/>
    <property type="match status" value="2"/>
</dbReference>
<dbReference type="InterPro" id="IPR036097">
    <property type="entry name" value="HisK_dim/P_sf"/>
</dbReference>
<dbReference type="NCBIfam" id="TIGR00229">
    <property type="entry name" value="sensory_box"/>
    <property type="match status" value="2"/>
</dbReference>